<evidence type="ECO:0000313" key="3">
    <source>
        <dbReference type="Proteomes" id="UP001597094"/>
    </source>
</evidence>
<proteinExistence type="predicted"/>
<accession>A0ABW3SIB5</accession>
<feature type="transmembrane region" description="Helical" evidence="1">
    <location>
        <begin position="112"/>
        <end position="137"/>
    </location>
</feature>
<name>A0ABW3SIB5_9BACT</name>
<dbReference type="Proteomes" id="UP001597094">
    <property type="component" value="Unassembled WGS sequence"/>
</dbReference>
<protein>
    <submittedName>
        <fullName evidence="2">Uncharacterized protein</fullName>
    </submittedName>
</protein>
<keyword evidence="3" id="KW-1185">Reference proteome</keyword>
<feature type="transmembrane region" description="Helical" evidence="1">
    <location>
        <begin position="72"/>
        <end position="91"/>
    </location>
</feature>
<keyword evidence="1" id="KW-0472">Membrane</keyword>
<dbReference type="EMBL" id="JBHTLD010000001">
    <property type="protein sequence ID" value="MFD1184567.1"/>
    <property type="molecule type" value="Genomic_DNA"/>
</dbReference>
<reference evidence="3" key="1">
    <citation type="journal article" date="2019" name="Int. J. Syst. Evol. Microbiol.">
        <title>The Global Catalogue of Microorganisms (GCM) 10K type strain sequencing project: providing services to taxonomists for standard genome sequencing and annotation.</title>
        <authorList>
            <consortium name="The Broad Institute Genomics Platform"/>
            <consortium name="The Broad Institute Genome Sequencing Center for Infectious Disease"/>
            <person name="Wu L."/>
            <person name="Ma J."/>
        </authorList>
    </citation>
    <scope>NUCLEOTIDE SEQUENCE [LARGE SCALE GENOMIC DNA]</scope>
    <source>
        <strain evidence="3">JCM 31319</strain>
    </source>
</reference>
<evidence type="ECO:0000256" key="1">
    <source>
        <dbReference type="SAM" id="Phobius"/>
    </source>
</evidence>
<sequence length="151" mass="17531">MDYSFETYQLLVIPSVILGMGYCLYFIQGKFNERVSKQPYNKLFHLNFFGKQLLVTAIIGLAGYYIRQFMLFMPFCFLVAFWTLNQLFLLTSNRNIILGTRWNAPKYKRWSTGLNTFVLMMLTFVLSITLALVVGIASVDNNSKSVKIYSR</sequence>
<keyword evidence="1" id="KW-1133">Transmembrane helix</keyword>
<evidence type="ECO:0000313" key="2">
    <source>
        <dbReference type="EMBL" id="MFD1184567.1"/>
    </source>
</evidence>
<feature type="transmembrane region" description="Helical" evidence="1">
    <location>
        <begin position="48"/>
        <end position="66"/>
    </location>
</feature>
<comment type="caution">
    <text evidence="2">The sequence shown here is derived from an EMBL/GenBank/DDBJ whole genome shotgun (WGS) entry which is preliminary data.</text>
</comment>
<feature type="transmembrane region" description="Helical" evidence="1">
    <location>
        <begin position="6"/>
        <end position="27"/>
    </location>
</feature>
<organism evidence="2 3">
    <name type="scientific">Pontibacter rugosus</name>
    <dbReference type="NCBI Taxonomy" id="1745966"/>
    <lineage>
        <taxon>Bacteria</taxon>
        <taxon>Pseudomonadati</taxon>
        <taxon>Bacteroidota</taxon>
        <taxon>Cytophagia</taxon>
        <taxon>Cytophagales</taxon>
        <taxon>Hymenobacteraceae</taxon>
        <taxon>Pontibacter</taxon>
    </lineage>
</organism>
<keyword evidence="1" id="KW-0812">Transmembrane</keyword>
<gene>
    <name evidence="2" type="ORF">ACFQ2O_00010</name>
</gene>